<dbReference type="InterPro" id="IPR033756">
    <property type="entry name" value="YlxH/NBP35"/>
</dbReference>
<dbReference type="InterPro" id="IPR050625">
    <property type="entry name" value="ParA/MinD_ATPase"/>
</dbReference>
<dbReference type="EMBL" id="BAAAOG010000001">
    <property type="protein sequence ID" value="GAA1946402.1"/>
    <property type="molecule type" value="Genomic_DNA"/>
</dbReference>
<name>A0ABN2Q7J0_9MICO</name>
<reference evidence="3 4" key="1">
    <citation type="journal article" date="2019" name="Int. J. Syst. Evol. Microbiol.">
        <title>The Global Catalogue of Microorganisms (GCM) 10K type strain sequencing project: providing services to taxonomists for standard genome sequencing and annotation.</title>
        <authorList>
            <consortium name="The Broad Institute Genomics Platform"/>
            <consortium name="The Broad Institute Genome Sequencing Center for Infectious Disease"/>
            <person name="Wu L."/>
            <person name="Ma J."/>
        </authorList>
    </citation>
    <scope>NUCLEOTIDE SEQUENCE [LARGE SCALE GENOMIC DNA]</scope>
    <source>
        <strain evidence="3 4">JCM 14901</strain>
    </source>
</reference>
<keyword evidence="1" id="KW-0547">Nucleotide-binding</keyword>
<protein>
    <recommendedName>
        <fullName evidence="5">CobQ/CobB/MinD/ParA nucleotide binding domain-containing protein</fullName>
    </recommendedName>
</protein>
<keyword evidence="4" id="KW-1185">Reference proteome</keyword>
<evidence type="ECO:0000313" key="3">
    <source>
        <dbReference type="EMBL" id="GAA1946402.1"/>
    </source>
</evidence>
<evidence type="ECO:0000256" key="2">
    <source>
        <dbReference type="ARBA" id="ARBA00022840"/>
    </source>
</evidence>
<sequence length="413" mass="42587">MVAVDARSDLAAGLTREGHDVLGVVAASALALVAADGVLGIAAEDLLGTLAEADAVVLEVGRDSLTAGVVALCDRAGTRILPVCASPADERLAAAFGLEKPMAMDVEPWHLADTLAAPPVAASEAPIAAARPEPRVIAVWGPAGAPGRSTIAIELAVELARGGRHVGLVDADTHAPSIAISLGLADEGPGFAAACRQSEFGTLDVGELTRISTLLGRSGVHVLTGVNRPSRWPELSESRVAAALAVCREWADYTVVDIAASLERDEEIMSDLEGPRRNAATLATLRSADLVVAVAGADPVGVSRFLRAHSELRATIGATPVVVIANRLRPGALGIDARGQVRRTLERFGGIEGVWFVPQDPRSADAALLSARSIAEVAPKSPLTLALRRFVGEAVVGVPAVARGRGMRRRSAA</sequence>
<accession>A0ABN2Q7J0</accession>
<dbReference type="InterPro" id="IPR027417">
    <property type="entry name" value="P-loop_NTPase"/>
</dbReference>
<dbReference type="SUPFAM" id="SSF52540">
    <property type="entry name" value="P-loop containing nucleoside triphosphate hydrolases"/>
    <property type="match status" value="1"/>
</dbReference>
<gene>
    <name evidence="3" type="ORF">GCM10009776_05610</name>
</gene>
<evidence type="ECO:0000256" key="1">
    <source>
        <dbReference type="ARBA" id="ARBA00022741"/>
    </source>
</evidence>
<proteinExistence type="predicted"/>
<evidence type="ECO:0008006" key="5">
    <source>
        <dbReference type="Google" id="ProtNLM"/>
    </source>
</evidence>
<dbReference type="Pfam" id="PF10609">
    <property type="entry name" value="ParA"/>
    <property type="match status" value="1"/>
</dbReference>
<organism evidence="3 4">
    <name type="scientific">Microbacterium deminutum</name>
    <dbReference type="NCBI Taxonomy" id="344164"/>
    <lineage>
        <taxon>Bacteria</taxon>
        <taxon>Bacillati</taxon>
        <taxon>Actinomycetota</taxon>
        <taxon>Actinomycetes</taxon>
        <taxon>Micrococcales</taxon>
        <taxon>Microbacteriaceae</taxon>
        <taxon>Microbacterium</taxon>
    </lineage>
</organism>
<dbReference type="PANTHER" id="PTHR43384:SF13">
    <property type="entry name" value="SLR0110 PROTEIN"/>
    <property type="match status" value="1"/>
</dbReference>
<comment type="caution">
    <text evidence="3">The sequence shown here is derived from an EMBL/GenBank/DDBJ whole genome shotgun (WGS) entry which is preliminary data.</text>
</comment>
<dbReference type="PANTHER" id="PTHR43384">
    <property type="entry name" value="SEPTUM SITE-DETERMINING PROTEIN MIND HOMOLOG, CHLOROPLASTIC-RELATED"/>
    <property type="match status" value="1"/>
</dbReference>
<keyword evidence="2" id="KW-0067">ATP-binding</keyword>
<evidence type="ECO:0000313" key="4">
    <source>
        <dbReference type="Proteomes" id="UP001499933"/>
    </source>
</evidence>
<dbReference type="Gene3D" id="3.40.50.300">
    <property type="entry name" value="P-loop containing nucleotide triphosphate hydrolases"/>
    <property type="match status" value="1"/>
</dbReference>
<dbReference type="Proteomes" id="UP001499933">
    <property type="component" value="Unassembled WGS sequence"/>
</dbReference>